<keyword evidence="10" id="KW-1185">Reference proteome</keyword>
<keyword evidence="9" id="KW-0449">Lipoprotein</keyword>
<dbReference type="InterPro" id="IPR050979">
    <property type="entry name" value="LD-transpeptidase"/>
</dbReference>
<dbReference type="UniPathway" id="UPA00219"/>
<dbReference type="PANTHER" id="PTHR30582">
    <property type="entry name" value="L,D-TRANSPEPTIDASE"/>
    <property type="match status" value="1"/>
</dbReference>
<dbReference type="EMBL" id="FNIX01000001">
    <property type="protein sequence ID" value="SDN72362.1"/>
    <property type="molecule type" value="Genomic_DNA"/>
</dbReference>
<dbReference type="GO" id="GO:0008360">
    <property type="term" value="P:regulation of cell shape"/>
    <property type="evidence" value="ECO:0007669"/>
    <property type="project" value="UniProtKB-UniRule"/>
</dbReference>
<evidence type="ECO:0000256" key="1">
    <source>
        <dbReference type="ARBA" id="ARBA00004752"/>
    </source>
</evidence>
<dbReference type="Proteomes" id="UP000199691">
    <property type="component" value="Unassembled WGS sequence"/>
</dbReference>
<dbReference type="InterPro" id="IPR041280">
    <property type="entry name" value="Big_10"/>
</dbReference>
<evidence type="ECO:0000256" key="5">
    <source>
        <dbReference type="ARBA" id="ARBA00023315"/>
    </source>
</evidence>
<dbReference type="PANTHER" id="PTHR30582:SF2">
    <property type="entry name" value="L,D-TRANSPEPTIDASE YCIB-RELATED"/>
    <property type="match status" value="1"/>
</dbReference>
<dbReference type="Pfam" id="PF17964">
    <property type="entry name" value="Big_10"/>
    <property type="match status" value="1"/>
</dbReference>
<dbReference type="GO" id="GO:0018104">
    <property type="term" value="P:peptidoglycan-protein cross-linking"/>
    <property type="evidence" value="ECO:0007669"/>
    <property type="project" value="TreeGrafter"/>
</dbReference>
<dbReference type="PROSITE" id="PS52029">
    <property type="entry name" value="LD_TPASE"/>
    <property type="match status" value="1"/>
</dbReference>
<evidence type="ECO:0000256" key="6">
    <source>
        <dbReference type="ARBA" id="ARBA00023316"/>
    </source>
</evidence>
<dbReference type="GO" id="GO:0005576">
    <property type="term" value="C:extracellular region"/>
    <property type="evidence" value="ECO:0007669"/>
    <property type="project" value="TreeGrafter"/>
</dbReference>
<feature type="domain" description="L,D-TPase catalytic" evidence="8">
    <location>
        <begin position="252"/>
        <end position="373"/>
    </location>
</feature>
<dbReference type="STRING" id="641025.SAMN05421507_10174"/>
<feature type="active site" description="Proton donor/acceptor" evidence="7">
    <location>
        <position position="331"/>
    </location>
</feature>
<evidence type="ECO:0000259" key="8">
    <source>
        <dbReference type="PROSITE" id="PS52029"/>
    </source>
</evidence>
<dbReference type="CDD" id="cd16913">
    <property type="entry name" value="YkuD_like"/>
    <property type="match status" value="1"/>
</dbReference>
<keyword evidence="2" id="KW-0808">Transferase</keyword>
<proteinExistence type="predicted"/>
<keyword evidence="5" id="KW-0012">Acyltransferase</keyword>
<name>A0A1H0DQE6_9PSEU</name>
<evidence type="ECO:0000313" key="9">
    <source>
        <dbReference type="EMBL" id="SDN72362.1"/>
    </source>
</evidence>
<evidence type="ECO:0000256" key="7">
    <source>
        <dbReference type="PROSITE-ProRule" id="PRU01373"/>
    </source>
</evidence>
<evidence type="ECO:0000256" key="3">
    <source>
        <dbReference type="ARBA" id="ARBA00022960"/>
    </source>
</evidence>
<dbReference type="Gene3D" id="2.40.440.10">
    <property type="entry name" value="L,D-transpeptidase catalytic domain-like"/>
    <property type="match status" value="1"/>
</dbReference>
<dbReference type="Gene3D" id="2.60.40.3780">
    <property type="match status" value="1"/>
</dbReference>
<dbReference type="InterPro" id="IPR038063">
    <property type="entry name" value="Transpep_catalytic_dom"/>
</dbReference>
<keyword evidence="6 7" id="KW-0961">Cell wall biogenesis/degradation</keyword>
<sequence>MRVTDVTRTTRSCRTSCLWEVETVKRTLAALVAGLALLTGCSGVEAGSPKADSSLPSAKVTLSPVDGTKDVQVTSPVQVTVVDGEIESVALKSPEGKEVKGTLTQDRTGWTTAEPLGYGKSYSYSGKVVGSDGKPVELKGSFTTVAPGSQTRATLWPSDNQIVGVAAPIMVKFEAPVQDKATVEKALKVTNSANVQGSWAWLNAQEVHYRPEKYWPANTTVKVEAKLYGVSYGGGAFGKADVTSDFTIGRNQVVKIDNPTHRLKVFRDGQQVADYPASFGKDADPELTTPNGTFVVMSKHDSFSFDNPRYGYTNVVKKWAVRFSNHGEFIHENNDNAANIGSNNTSHGCANLLEADAKAYHDSALVGDPVEVTGSITTLPPQFDWYDWQLTWDQWKAKSAVK</sequence>
<keyword evidence="3 7" id="KW-0133">Cell shape</keyword>
<accession>A0A1H0DQE6</accession>
<dbReference type="GO" id="GO:0071972">
    <property type="term" value="F:peptidoglycan L,D-transpeptidase activity"/>
    <property type="evidence" value="ECO:0007669"/>
    <property type="project" value="TreeGrafter"/>
</dbReference>
<protein>
    <submittedName>
        <fullName evidence="9">Lipoprotein-anchoring transpeptidase ErfK/SrfK</fullName>
    </submittedName>
</protein>
<dbReference type="InterPro" id="IPR005490">
    <property type="entry name" value="LD_TPept_cat_dom"/>
</dbReference>
<dbReference type="CDD" id="cd13432">
    <property type="entry name" value="LDT_IgD_like_2"/>
    <property type="match status" value="1"/>
</dbReference>
<feature type="active site" description="Nucleophile" evidence="7">
    <location>
        <position position="349"/>
    </location>
</feature>
<organism evidence="9 10">
    <name type="scientific">Lentzea jiangxiensis</name>
    <dbReference type="NCBI Taxonomy" id="641025"/>
    <lineage>
        <taxon>Bacteria</taxon>
        <taxon>Bacillati</taxon>
        <taxon>Actinomycetota</taxon>
        <taxon>Actinomycetes</taxon>
        <taxon>Pseudonocardiales</taxon>
        <taxon>Pseudonocardiaceae</taxon>
        <taxon>Lentzea</taxon>
    </lineage>
</organism>
<dbReference type="GO" id="GO:0071555">
    <property type="term" value="P:cell wall organization"/>
    <property type="evidence" value="ECO:0007669"/>
    <property type="project" value="UniProtKB-UniRule"/>
</dbReference>
<dbReference type="Pfam" id="PF03734">
    <property type="entry name" value="YkuD"/>
    <property type="match status" value="1"/>
</dbReference>
<evidence type="ECO:0000256" key="2">
    <source>
        <dbReference type="ARBA" id="ARBA00022679"/>
    </source>
</evidence>
<keyword evidence="4 7" id="KW-0573">Peptidoglycan synthesis</keyword>
<comment type="pathway">
    <text evidence="1 7">Cell wall biogenesis; peptidoglycan biosynthesis.</text>
</comment>
<gene>
    <name evidence="9" type="ORF">SAMN05421507_10174</name>
</gene>
<dbReference type="GO" id="GO:0016746">
    <property type="term" value="F:acyltransferase activity"/>
    <property type="evidence" value="ECO:0007669"/>
    <property type="project" value="UniProtKB-KW"/>
</dbReference>
<dbReference type="SUPFAM" id="SSF141523">
    <property type="entry name" value="L,D-transpeptidase catalytic domain-like"/>
    <property type="match status" value="1"/>
</dbReference>
<reference evidence="10" key="1">
    <citation type="submission" date="2016-10" db="EMBL/GenBank/DDBJ databases">
        <authorList>
            <person name="Varghese N."/>
            <person name="Submissions S."/>
        </authorList>
    </citation>
    <scope>NUCLEOTIDE SEQUENCE [LARGE SCALE GENOMIC DNA]</scope>
    <source>
        <strain evidence="10">CGMCC 4.6609</strain>
    </source>
</reference>
<dbReference type="Gene3D" id="2.60.40.3710">
    <property type="match status" value="1"/>
</dbReference>
<dbReference type="AlphaFoldDB" id="A0A1H0DQE6"/>
<evidence type="ECO:0000256" key="4">
    <source>
        <dbReference type="ARBA" id="ARBA00022984"/>
    </source>
</evidence>
<evidence type="ECO:0000313" key="10">
    <source>
        <dbReference type="Proteomes" id="UP000199691"/>
    </source>
</evidence>